<organism evidence="3 4">
    <name type="scientific">Vagococcus salmoninarum</name>
    <dbReference type="NCBI Taxonomy" id="2739"/>
    <lineage>
        <taxon>Bacteria</taxon>
        <taxon>Bacillati</taxon>
        <taxon>Bacillota</taxon>
        <taxon>Bacilli</taxon>
        <taxon>Lactobacillales</taxon>
        <taxon>Enterococcaceae</taxon>
        <taxon>Vagococcus</taxon>
    </lineage>
</organism>
<evidence type="ECO:0000313" key="3">
    <source>
        <dbReference type="EMBL" id="RST95392.1"/>
    </source>
</evidence>
<dbReference type="InterPro" id="IPR057666">
    <property type="entry name" value="DrpA_SLOG"/>
</dbReference>
<accession>A0A429ZNW8</accession>
<reference evidence="3 4" key="1">
    <citation type="submission" date="2017-05" db="EMBL/GenBank/DDBJ databases">
        <title>Vagococcus spp. assemblies.</title>
        <authorList>
            <person name="Gulvik C.A."/>
        </authorList>
    </citation>
    <scope>NUCLEOTIDE SEQUENCE [LARGE SCALE GENOMIC DNA]</scope>
    <source>
        <strain evidence="3 4">NCFB 2777</strain>
    </source>
</reference>
<dbReference type="Gene3D" id="3.40.50.450">
    <property type="match status" value="1"/>
</dbReference>
<dbReference type="RefSeq" id="WP_126779677.1">
    <property type="nucleotide sequence ID" value="NZ_CP177121.1"/>
</dbReference>
<protein>
    <submittedName>
        <fullName evidence="3">DNA protecting protein DprA</fullName>
    </submittedName>
</protein>
<dbReference type="SUPFAM" id="SSF102405">
    <property type="entry name" value="MCP/YpsA-like"/>
    <property type="match status" value="1"/>
</dbReference>
<dbReference type="PANTHER" id="PTHR43022:SF1">
    <property type="entry name" value="PROTEIN SMF"/>
    <property type="match status" value="1"/>
</dbReference>
<evidence type="ECO:0000259" key="2">
    <source>
        <dbReference type="Pfam" id="PF02481"/>
    </source>
</evidence>
<dbReference type="EMBL" id="NGJU01000010">
    <property type="protein sequence ID" value="RST95392.1"/>
    <property type="molecule type" value="Genomic_DNA"/>
</dbReference>
<dbReference type="Proteomes" id="UP000287239">
    <property type="component" value="Unassembled WGS sequence"/>
</dbReference>
<sequence>MNLKTFIYHLKHTQGISNLSLLKIIEHCLTTAQTELTFAELAALVKIPQEKRQLVEASLYDSQANGVELSSDCGMVTIIDQDYPEPLKEVYNPPAALFYQGNIQLLKEPSIAIVGSRKMTDYGKRVIGSLVPSLVAHNLTIVSGLARGVDTYAHQQTIYQKGKTIGIIGSGLNVTYPQENFRLQDYLGKAHLLVSEYSRDSPPKPYHFPARNRIIAGITAGTCIIEAKESSGSLITAQLALEAGREVFAVPGDIHSEESIGPIQLIQQGAKCVRKAQDILEEYPFNCKDFMN</sequence>
<proteinExistence type="inferred from homology"/>
<feature type="domain" description="Smf/DprA SLOG" evidence="2">
    <location>
        <begin position="75"/>
        <end position="283"/>
    </location>
</feature>
<dbReference type="Pfam" id="PF02481">
    <property type="entry name" value="DNA_processg_A"/>
    <property type="match status" value="1"/>
</dbReference>
<gene>
    <name evidence="3" type="ORF">CBF35_07490</name>
</gene>
<dbReference type="GeneID" id="98568207"/>
<dbReference type="GO" id="GO:0009294">
    <property type="term" value="P:DNA-mediated transformation"/>
    <property type="evidence" value="ECO:0007669"/>
    <property type="project" value="InterPro"/>
</dbReference>
<evidence type="ECO:0000256" key="1">
    <source>
        <dbReference type="ARBA" id="ARBA00006525"/>
    </source>
</evidence>
<dbReference type="PANTHER" id="PTHR43022">
    <property type="entry name" value="PROTEIN SMF"/>
    <property type="match status" value="1"/>
</dbReference>
<dbReference type="InterPro" id="IPR003488">
    <property type="entry name" value="DprA"/>
</dbReference>
<evidence type="ECO:0000313" key="4">
    <source>
        <dbReference type="Proteomes" id="UP000287239"/>
    </source>
</evidence>
<keyword evidence="4" id="KW-1185">Reference proteome</keyword>
<dbReference type="NCBIfam" id="TIGR00732">
    <property type="entry name" value="dprA"/>
    <property type="match status" value="1"/>
</dbReference>
<dbReference type="AlphaFoldDB" id="A0A429ZNW8"/>
<dbReference type="OrthoDB" id="9785707at2"/>
<comment type="similarity">
    <text evidence="1">Belongs to the DprA/Smf family.</text>
</comment>
<name>A0A429ZNW8_9ENTE</name>
<comment type="caution">
    <text evidence="3">The sequence shown here is derived from an EMBL/GenBank/DDBJ whole genome shotgun (WGS) entry which is preliminary data.</text>
</comment>